<evidence type="ECO:0000313" key="1">
    <source>
        <dbReference type="EMBL" id="SHK40523.1"/>
    </source>
</evidence>
<dbReference type="AlphaFoldDB" id="A0A1M6S705"/>
<reference evidence="1 2" key="1">
    <citation type="submission" date="2016-11" db="EMBL/GenBank/DDBJ databases">
        <authorList>
            <person name="Jaros S."/>
            <person name="Januszkiewicz K."/>
            <person name="Wedrychowicz H."/>
        </authorList>
    </citation>
    <scope>NUCLEOTIDE SEQUENCE [LARGE SCALE GENOMIC DNA]</scope>
    <source>
        <strain evidence="1 2">DSM 3090</strain>
    </source>
</reference>
<dbReference type="EMBL" id="FRAD01000026">
    <property type="protein sequence ID" value="SHK40523.1"/>
    <property type="molecule type" value="Genomic_DNA"/>
</dbReference>
<accession>A0A1M6S705</accession>
<evidence type="ECO:0000313" key="2">
    <source>
        <dbReference type="Proteomes" id="UP000183952"/>
    </source>
</evidence>
<keyword evidence="2" id="KW-1185">Reference proteome</keyword>
<sequence>MAINVIMSMGLDTDNNMTTENMKEVTEMYTCDVCKEHACKTGHMEKTPGNCPCAEESLQNEIRELYGEAENHKIAYNSAMVEAEGYCVKTRLEEIMDFAKKCNYKKLGIAFCIGLANEAAVLGKILRHNGFEVNSIVCKNGSIPKEVMGIKEEEKVRPCTYEPMCNPIGQAKLLNESHTDLNILLGLCVGHDSLFIKYSEAPVTVFAVKDRVLGHNPLAALYTAESYYKKKLFK</sequence>
<proteinExistence type="predicted"/>
<organism evidence="1 2">
    <name type="scientific">Hathewaya proteolytica DSM 3090</name>
    <dbReference type="NCBI Taxonomy" id="1121331"/>
    <lineage>
        <taxon>Bacteria</taxon>
        <taxon>Bacillati</taxon>
        <taxon>Bacillota</taxon>
        <taxon>Clostridia</taxon>
        <taxon>Eubacteriales</taxon>
        <taxon>Clostridiaceae</taxon>
        <taxon>Hathewaya</taxon>
    </lineage>
</organism>
<dbReference type="InterPro" id="IPR014997">
    <property type="entry name" value="DUF1847"/>
</dbReference>
<name>A0A1M6S705_9CLOT</name>
<dbReference type="Proteomes" id="UP000183952">
    <property type="component" value="Unassembled WGS sequence"/>
</dbReference>
<protein>
    <submittedName>
        <fullName evidence="1">Uncharacterized metal-binding protein</fullName>
    </submittedName>
</protein>
<dbReference type="Pfam" id="PF08901">
    <property type="entry name" value="DUF1847"/>
    <property type="match status" value="1"/>
</dbReference>
<gene>
    <name evidence="1" type="ORF">SAMN02745248_02461</name>
</gene>